<evidence type="ECO:0000313" key="2">
    <source>
        <dbReference type="Proteomes" id="UP001501469"/>
    </source>
</evidence>
<name>A0ABP7UZE3_9BACT</name>
<sequence length="202" mass="22536">MPAPPPILTEVLPIRRLGTVTQATATIWRDDTDPHAAGKPEGRQVPVTFPAQIPLEGGWRLQHASPASGQLVTQNSLVSLFHSAQHSSLRLNTFSLYNIGLLKSIAAAFTNQPYVRLMHGALETEGGKSLLPGDSPHLTYYRPMEAPEEQYLLLYQDNFAPRERPDEEPSYTNLYALAQVELDEERFVFLLRQALDAAYNAR</sequence>
<keyword evidence="2" id="KW-1185">Reference proteome</keyword>
<evidence type="ECO:0000313" key="1">
    <source>
        <dbReference type="EMBL" id="GAA4056219.1"/>
    </source>
</evidence>
<gene>
    <name evidence="1" type="ORF">GCM10022409_49390</name>
</gene>
<dbReference type="EMBL" id="BAABDK010000035">
    <property type="protein sequence ID" value="GAA4056219.1"/>
    <property type="molecule type" value="Genomic_DNA"/>
</dbReference>
<protein>
    <submittedName>
        <fullName evidence="1">Uncharacterized protein</fullName>
    </submittedName>
</protein>
<dbReference type="Proteomes" id="UP001501469">
    <property type="component" value="Unassembled WGS sequence"/>
</dbReference>
<proteinExistence type="predicted"/>
<comment type="caution">
    <text evidence="1">The sequence shown here is derived from an EMBL/GenBank/DDBJ whole genome shotgun (WGS) entry which is preliminary data.</text>
</comment>
<organism evidence="1 2">
    <name type="scientific">Hymenobacter glaciei</name>
    <dbReference type="NCBI Taxonomy" id="877209"/>
    <lineage>
        <taxon>Bacteria</taxon>
        <taxon>Pseudomonadati</taxon>
        <taxon>Bacteroidota</taxon>
        <taxon>Cytophagia</taxon>
        <taxon>Cytophagales</taxon>
        <taxon>Hymenobacteraceae</taxon>
        <taxon>Hymenobacter</taxon>
    </lineage>
</organism>
<dbReference type="RefSeq" id="WP_345060002.1">
    <property type="nucleotide sequence ID" value="NZ_BAABDK010000035.1"/>
</dbReference>
<reference evidence="2" key="1">
    <citation type="journal article" date="2019" name="Int. J. Syst. Evol. Microbiol.">
        <title>The Global Catalogue of Microorganisms (GCM) 10K type strain sequencing project: providing services to taxonomists for standard genome sequencing and annotation.</title>
        <authorList>
            <consortium name="The Broad Institute Genomics Platform"/>
            <consortium name="The Broad Institute Genome Sequencing Center for Infectious Disease"/>
            <person name="Wu L."/>
            <person name="Ma J."/>
        </authorList>
    </citation>
    <scope>NUCLEOTIDE SEQUENCE [LARGE SCALE GENOMIC DNA]</scope>
    <source>
        <strain evidence="2">JCM 17225</strain>
    </source>
</reference>
<accession>A0ABP7UZE3</accession>